<evidence type="ECO:0000313" key="9">
    <source>
        <dbReference type="EMBL" id="OMJ10713.1"/>
    </source>
</evidence>
<reference evidence="10" key="1">
    <citation type="submission" date="2017-01" db="EMBL/GenBank/DDBJ databases">
        <authorList>
            <person name="Wang Y."/>
            <person name="White M."/>
            <person name="Kvist S."/>
            <person name="Moncalvo J.-M."/>
        </authorList>
    </citation>
    <scope>NUCLEOTIDE SEQUENCE [LARGE SCALE GENOMIC DNA]</scope>
    <source>
        <strain evidence="10">ID-206-W2</strain>
    </source>
</reference>
<dbReference type="Proteomes" id="UP000187429">
    <property type="component" value="Unassembled WGS sequence"/>
</dbReference>
<dbReference type="InterPro" id="IPR001204">
    <property type="entry name" value="Phos_transporter"/>
</dbReference>
<dbReference type="GO" id="GO:0016020">
    <property type="term" value="C:membrane"/>
    <property type="evidence" value="ECO:0007669"/>
    <property type="project" value="UniProtKB-SubCell"/>
</dbReference>
<keyword evidence="6 7" id="KW-0472">Membrane</keyword>
<dbReference type="PANTHER" id="PTHR11101:SF80">
    <property type="entry name" value="PHOSPHATE TRANSPORTER"/>
    <property type="match status" value="1"/>
</dbReference>
<feature type="transmembrane region" description="Helical" evidence="7">
    <location>
        <begin position="7"/>
        <end position="26"/>
    </location>
</feature>
<dbReference type="EMBL" id="LSSM01006469">
    <property type="protein sequence ID" value="OMJ10713.1"/>
    <property type="molecule type" value="Genomic_DNA"/>
</dbReference>
<organism evidence="8 10">
    <name type="scientific">Smittium culicis</name>
    <dbReference type="NCBI Taxonomy" id="133412"/>
    <lineage>
        <taxon>Eukaryota</taxon>
        <taxon>Fungi</taxon>
        <taxon>Fungi incertae sedis</taxon>
        <taxon>Zoopagomycota</taxon>
        <taxon>Kickxellomycotina</taxon>
        <taxon>Harpellomycetes</taxon>
        <taxon>Harpellales</taxon>
        <taxon>Legeriomycetaceae</taxon>
        <taxon>Smittium</taxon>
    </lineage>
</organism>
<dbReference type="Pfam" id="PF01384">
    <property type="entry name" value="PHO4"/>
    <property type="match status" value="1"/>
</dbReference>
<gene>
    <name evidence="9" type="ORF">AYI69_g10128</name>
    <name evidence="8" type="ORF">AYI69_g11571</name>
</gene>
<evidence type="ECO:0000256" key="7">
    <source>
        <dbReference type="SAM" id="Phobius"/>
    </source>
</evidence>
<dbReference type="GO" id="GO:0005315">
    <property type="term" value="F:phosphate transmembrane transporter activity"/>
    <property type="evidence" value="ECO:0007669"/>
    <property type="project" value="InterPro"/>
</dbReference>
<dbReference type="GO" id="GO:0035435">
    <property type="term" value="P:phosphate ion transmembrane transport"/>
    <property type="evidence" value="ECO:0007669"/>
    <property type="project" value="TreeGrafter"/>
</dbReference>
<evidence type="ECO:0000256" key="4">
    <source>
        <dbReference type="ARBA" id="ARBA00022692"/>
    </source>
</evidence>
<dbReference type="PANTHER" id="PTHR11101">
    <property type="entry name" value="PHOSPHATE TRANSPORTER"/>
    <property type="match status" value="1"/>
</dbReference>
<accession>A0A1R1WXF5</accession>
<sequence length="143" mass="15986">MEEHKYSFIFFIVLVFSFADVYGMYANDDASSFATSVTSDTLSLKQAVFISVFAEFIEAFFLDSKILLTIRGDIIDISRIGHQSELLMLKMTTSAIGSTSWAIFSTLRGWFVSSTHLIIDTVVGMVISAFDGNTTKWRFNGFA</sequence>
<evidence type="ECO:0000256" key="3">
    <source>
        <dbReference type="ARBA" id="ARBA00022592"/>
    </source>
</evidence>
<evidence type="ECO:0000256" key="1">
    <source>
        <dbReference type="ARBA" id="ARBA00004141"/>
    </source>
</evidence>
<reference evidence="8" key="2">
    <citation type="submission" date="2017-01" db="EMBL/GenBank/DDBJ databases">
        <authorList>
            <person name="Mah S.A."/>
            <person name="Swanson W.J."/>
            <person name="Moy G.W."/>
            <person name="Vacquier V.D."/>
        </authorList>
    </citation>
    <scope>NUCLEOTIDE SEQUENCE [LARGE SCALE GENOMIC DNA]</scope>
    <source>
        <strain evidence="8">ID-206-W2</strain>
    </source>
</reference>
<dbReference type="EMBL" id="LSSM01007746">
    <property type="protein sequence ID" value="OMJ07060.1"/>
    <property type="molecule type" value="Genomic_DNA"/>
</dbReference>
<keyword evidence="10" id="KW-1185">Reference proteome</keyword>
<keyword evidence="3" id="KW-0592">Phosphate transport</keyword>
<evidence type="ECO:0000256" key="5">
    <source>
        <dbReference type="ARBA" id="ARBA00022989"/>
    </source>
</evidence>
<evidence type="ECO:0000313" key="10">
    <source>
        <dbReference type="Proteomes" id="UP000187429"/>
    </source>
</evidence>
<comment type="subcellular location">
    <subcellularLocation>
        <location evidence="1">Membrane</location>
        <topology evidence="1">Multi-pass membrane protein</topology>
    </subcellularLocation>
</comment>
<comment type="caution">
    <text evidence="8">The sequence shown here is derived from an EMBL/GenBank/DDBJ whole genome shotgun (WGS) entry which is preliminary data.</text>
</comment>
<keyword evidence="5 7" id="KW-1133">Transmembrane helix</keyword>
<dbReference type="OrthoDB" id="260807at2759"/>
<protein>
    <submittedName>
        <fullName evidence="8">Phosphate permease PHO89</fullName>
    </submittedName>
</protein>
<name>A0A1R1WXF5_9FUNG</name>
<dbReference type="AlphaFoldDB" id="A0A1R1WXF5"/>
<evidence type="ECO:0000313" key="8">
    <source>
        <dbReference type="EMBL" id="OMJ07060.1"/>
    </source>
</evidence>
<evidence type="ECO:0000256" key="2">
    <source>
        <dbReference type="ARBA" id="ARBA00022448"/>
    </source>
</evidence>
<feature type="transmembrane region" description="Helical" evidence="7">
    <location>
        <begin position="110"/>
        <end position="130"/>
    </location>
</feature>
<keyword evidence="2" id="KW-0813">Transport</keyword>
<keyword evidence="4 7" id="KW-0812">Transmembrane</keyword>
<proteinExistence type="predicted"/>
<evidence type="ECO:0000256" key="6">
    <source>
        <dbReference type="ARBA" id="ARBA00023136"/>
    </source>
</evidence>